<comment type="caution">
    <text evidence="3">The sequence shown here is derived from an EMBL/GenBank/DDBJ whole genome shotgun (WGS) entry which is preliminary data.</text>
</comment>
<evidence type="ECO:0000256" key="2">
    <source>
        <dbReference type="SAM" id="MobiDB-lite"/>
    </source>
</evidence>
<evidence type="ECO:0000313" key="3">
    <source>
        <dbReference type="EMBL" id="GFS82696.1"/>
    </source>
</evidence>
<protein>
    <submittedName>
        <fullName evidence="3">Uncharacterized protein</fullName>
    </submittedName>
</protein>
<feature type="compositionally biased region" description="Low complexity" evidence="2">
    <location>
        <begin position="11"/>
        <end position="30"/>
    </location>
</feature>
<dbReference type="EMBL" id="BMAW01051852">
    <property type="protein sequence ID" value="GFS82696.1"/>
    <property type="molecule type" value="Genomic_DNA"/>
</dbReference>
<accession>A0A8X6MXI3</accession>
<name>A0A8X6MXI3_NEPPI</name>
<organism evidence="3 4">
    <name type="scientific">Nephila pilipes</name>
    <name type="common">Giant wood spider</name>
    <name type="synonym">Nephila maculata</name>
    <dbReference type="NCBI Taxonomy" id="299642"/>
    <lineage>
        <taxon>Eukaryota</taxon>
        <taxon>Metazoa</taxon>
        <taxon>Ecdysozoa</taxon>
        <taxon>Arthropoda</taxon>
        <taxon>Chelicerata</taxon>
        <taxon>Arachnida</taxon>
        <taxon>Araneae</taxon>
        <taxon>Araneomorphae</taxon>
        <taxon>Entelegynae</taxon>
        <taxon>Araneoidea</taxon>
        <taxon>Nephilidae</taxon>
        <taxon>Nephila</taxon>
    </lineage>
</organism>
<dbReference type="Proteomes" id="UP000887013">
    <property type="component" value="Unassembled WGS sequence"/>
</dbReference>
<keyword evidence="4" id="KW-1185">Reference proteome</keyword>
<feature type="coiled-coil region" evidence="1">
    <location>
        <begin position="71"/>
        <end position="130"/>
    </location>
</feature>
<sequence length="169" mass="20105">MESSTDMDLYSSPASSPASSPEPMSQEESPCFNKRRFEEELKVMNTVITSKINLLTAYKNEPFFNYEDSRYKEELRSYNETQAQLDKLKKHHMRKLERKAIIREEEEKKIEEELRQLTQFEKKSEEKETQIEMQAKLSKNQRKEAPCLEECGTEPILRKEEIRRFKAIS</sequence>
<evidence type="ECO:0000313" key="4">
    <source>
        <dbReference type="Proteomes" id="UP000887013"/>
    </source>
</evidence>
<dbReference type="AlphaFoldDB" id="A0A8X6MXI3"/>
<proteinExistence type="predicted"/>
<evidence type="ECO:0000256" key="1">
    <source>
        <dbReference type="SAM" id="Coils"/>
    </source>
</evidence>
<feature type="region of interest" description="Disordered" evidence="2">
    <location>
        <begin position="1"/>
        <end position="33"/>
    </location>
</feature>
<keyword evidence="1" id="KW-0175">Coiled coil</keyword>
<reference evidence="3" key="1">
    <citation type="submission" date="2020-08" db="EMBL/GenBank/DDBJ databases">
        <title>Multicomponent nature underlies the extraordinary mechanical properties of spider dragline silk.</title>
        <authorList>
            <person name="Kono N."/>
            <person name="Nakamura H."/>
            <person name="Mori M."/>
            <person name="Yoshida Y."/>
            <person name="Ohtoshi R."/>
            <person name="Malay A.D."/>
            <person name="Moran D.A.P."/>
            <person name="Tomita M."/>
            <person name="Numata K."/>
            <person name="Arakawa K."/>
        </authorList>
    </citation>
    <scope>NUCLEOTIDE SEQUENCE</scope>
</reference>
<gene>
    <name evidence="3" type="ORF">NPIL_700981</name>
</gene>